<dbReference type="InterPro" id="IPR001525">
    <property type="entry name" value="C5_MeTfrase"/>
</dbReference>
<dbReference type="Proteomes" id="UP000324022">
    <property type="component" value="Unassembled WGS sequence"/>
</dbReference>
<evidence type="ECO:0000256" key="3">
    <source>
        <dbReference type="ARBA" id="ARBA00022691"/>
    </source>
</evidence>
<dbReference type="InterPro" id="IPR018117">
    <property type="entry name" value="C5_DNA_meth_AS"/>
</dbReference>
<evidence type="ECO:0000313" key="8">
    <source>
        <dbReference type="Proteomes" id="UP000324022"/>
    </source>
</evidence>
<feature type="active site" evidence="4">
    <location>
        <position position="406"/>
    </location>
</feature>
<dbReference type="PROSITE" id="PS00094">
    <property type="entry name" value="C5_MTASE_1"/>
    <property type="match status" value="1"/>
</dbReference>
<comment type="similarity">
    <text evidence="4 5">Belongs to the class I-like SAM-binding methyltransferase superfamily. C5-methyltransferase family.</text>
</comment>
<organism evidence="7 8">
    <name type="scientific">Ustilago trichophora</name>
    <dbReference type="NCBI Taxonomy" id="86804"/>
    <lineage>
        <taxon>Eukaryota</taxon>
        <taxon>Fungi</taxon>
        <taxon>Dikarya</taxon>
        <taxon>Basidiomycota</taxon>
        <taxon>Ustilaginomycotina</taxon>
        <taxon>Ustilaginomycetes</taxon>
        <taxon>Ustilaginales</taxon>
        <taxon>Ustilaginaceae</taxon>
        <taxon>Ustilago</taxon>
    </lineage>
</organism>
<dbReference type="InterPro" id="IPR031303">
    <property type="entry name" value="C5_meth_CS"/>
</dbReference>
<evidence type="ECO:0000256" key="4">
    <source>
        <dbReference type="PROSITE-ProRule" id="PRU01016"/>
    </source>
</evidence>
<keyword evidence="3 4" id="KW-0949">S-adenosyl-L-methionine</keyword>
<dbReference type="InterPro" id="IPR050390">
    <property type="entry name" value="C5-Methyltransferase"/>
</dbReference>
<dbReference type="Gene3D" id="3.40.50.150">
    <property type="entry name" value="Vaccinia Virus protein VP39"/>
    <property type="match status" value="1"/>
</dbReference>
<keyword evidence="2 4" id="KW-0808">Transferase</keyword>
<dbReference type="PRINTS" id="PR00105">
    <property type="entry name" value="C5METTRFRASE"/>
</dbReference>
<dbReference type="PROSITE" id="PS51679">
    <property type="entry name" value="SAM_MT_C5"/>
    <property type="match status" value="1"/>
</dbReference>
<keyword evidence="8" id="KW-1185">Reference proteome</keyword>
<evidence type="ECO:0000256" key="2">
    <source>
        <dbReference type="ARBA" id="ARBA00022679"/>
    </source>
</evidence>
<gene>
    <name evidence="7" type="ORF">UTRI_06309_B</name>
</gene>
<dbReference type="OrthoDB" id="5376140at2759"/>
<evidence type="ECO:0000313" key="7">
    <source>
        <dbReference type="EMBL" id="SPO31650.1"/>
    </source>
</evidence>
<accession>A0A5C3ENJ0</accession>
<protein>
    <recommendedName>
        <fullName evidence="6">Cytosine-specific methyltransferase</fullName>
        <ecNumber evidence="6">2.1.1.37</ecNumber>
    </recommendedName>
</protein>
<dbReference type="NCBIfam" id="TIGR00675">
    <property type="entry name" value="dcm"/>
    <property type="match status" value="1"/>
</dbReference>
<sequence>MTPGTSCERKLIKTTRSVAAVLSSDFGIRSGFEVVDHSPTQFRPSSPRSAIVGSTPEANALRCFLGQQTHEDRGRHIRVHAVPNPSLSTVRVGDLVEARYVSSQRYLLVLSLSLRTICGAEVVLRTKTLLHDVAAENEVFLTQTKIAINPSIVTRRIEPNSVVLRYAWDERRPAFVGLNQWAAHSIDSEAEKLEVYHEGDFVLLPPQDDGPLLDIAQVHRIRKTDVYVRHLKRQPSRAAEFKHDRLLMPADELTRIERASFEPIALCQVSLLTASASSWYTDTTKFFVPEEKSGLLRPTCLQCTNAHRKERQQRHGTPPLTALELMCGAGGLSIGLDLSGACETKYALDADADSTKTFHAHHPTAKVYCGDAGDALQLAVSGQHSADGIVFPRRGEVDLIAAGPPCQGFSRKNPMASREAAERDPRNLLVCTVLGWVDHLRPKYLILENVEGFTSAKLGGHDQGMVKLVMSSLLQLGYGVTCGYVQAGAFGSPQSRKRFVLMAAREGLTLPRLPRPSHDFLGQAGVRYYWSDGDGQSHATEGSCRPTAVLPGITVMDAISDLPMFDWKDPHLIYAGPDTIELEREEQGIPQLEVVKGEPTGFAHVAYRSGPQNSYQERMRVLEGQMTRCVTQHQTSDYGGHVVERVVNVELEPGANYDSWSQPSVNKPALLNRSQAHTDHWNDEHFKFERLDGDRYFKTLMTTVPAQGSMLHPTQRRLLSVRECARAQGFPDWVDFHTDTNMRSAYRQIGNAVPIPLANALGKSLIAARMTDSRLAEELKASRIVSIIID</sequence>
<dbReference type="GO" id="GO:0005634">
    <property type="term" value="C:nucleus"/>
    <property type="evidence" value="ECO:0007669"/>
    <property type="project" value="TreeGrafter"/>
</dbReference>
<dbReference type="PANTHER" id="PTHR10629">
    <property type="entry name" value="CYTOSINE-SPECIFIC METHYLTRANSFERASE"/>
    <property type="match status" value="1"/>
</dbReference>
<evidence type="ECO:0000256" key="1">
    <source>
        <dbReference type="ARBA" id="ARBA00022603"/>
    </source>
</evidence>
<dbReference type="GO" id="GO:0032259">
    <property type="term" value="P:methylation"/>
    <property type="evidence" value="ECO:0007669"/>
    <property type="project" value="UniProtKB-KW"/>
</dbReference>
<dbReference type="GO" id="GO:0044027">
    <property type="term" value="P:negative regulation of gene expression via chromosomal CpG island methylation"/>
    <property type="evidence" value="ECO:0007669"/>
    <property type="project" value="TreeGrafter"/>
</dbReference>
<reference evidence="7 8" key="1">
    <citation type="submission" date="2018-03" db="EMBL/GenBank/DDBJ databases">
        <authorList>
            <person name="Guldener U."/>
        </authorList>
    </citation>
    <scope>NUCLEOTIDE SEQUENCE [LARGE SCALE GENOMIC DNA]</scope>
    <source>
        <strain evidence="7 8">NBRC100155</strain>
    </source>
</reference>
<evidence type="ECO:0000256" key="5">
    <source>
        <dbReference type="RuleBase" id="RU000416"/>
    </source>
</evidence>
<dbReference type="GO" id="GO:0003677">
    <property type="term" value="F:DNA binding"/>
    <property type="evidence" value="ECO:0007669"/>
    <property type="project" value="TreeGrafter"/>
</dbReference>
<dbReference type="InterPro" id="IPR029063">
    <property type="entry name" value="SAM-dependent_MTases_sf"/>
</dbReference>
<dbReference type="Gene3D" id="3.90.120.10">
    <property type="entry name" value="DNA Methylase, subunit A, domain 2"/>
    <property type="match status" value="1"/>
</dbReference>
<dbReference type="PANTHER" id="PTHR10629:SF52">
    <property type="entry name" value="DNA (CYTOSINE-5)-METHYLTRANSFERASE 1"/>
    <property type="match status" value="1"/>
</dbReference>
<dbReference type="PROSITE" id="PS00095">
    <property type="entry name" value="C5_MTASE_2"/>
    <property type="match status" value="1"/>
</dbReference>
<dbReference type="EMBL" id="OOIN01000039">
    <property type="protein sequence ID" value="SPO31650.1"/>
    <property type="molecule type" value="Genomic_DNA"/>
</dbReference>
<keyword evidence="1 4" id="KW-0489">Methyltransferase</keyword>
<dbReference type="SUPFAM" id="SSF53335">
    <property type="entry name" value="S-adenosyl-L-methionine-dependent methyltransferases"/>
    <property type="match status" value="1"/>
</dbReference>
<evidence type="ECO:0000256" key="6">
    <source>
        <dbReference type="RuleBase" id="RU000417"/>
    </source>
</evidence>
<proteinExistence type="inferred from homology"/>
<dbReference type="EC" id="2.1.1.37" evidence="6"/>
<dbReference type="AlphaFoldDB" id="A0A5C3ENJ0"/>
<name>A0A5C3ENJ0_9BASI</name>
<dbReference type="GO" id="GO:0003886">
    <property type="term" value="F:DNA (cytosine-5-)-methyltransferase activity"/>
    <property type="evidence" value="ECO:0007669"/>
    <property type="project" value="UniProtKB-EC"/>
</dbReference>
<comment type="catalytic activity">
    <reaction evidence="6">
        <text>a 2'-deoxycytidine in DNA + S-adenosyl-L-methionine = a 5-methyl-2'-deoxycytidine in DNA + S-adenosyl-L-homocysteine + H(+)</text>
        <dbReference type="Rhea" id="RHEA:13681"/>
        <dbReference type="Rhea" id="RHEA-COMP:11369"/>
        <dbReference type="Rhea" id="RHEA-COMP:11370"/>
        <dbReference type="ChEBI" id="CHEBI:15378"/>
        <dbReference type="ChEBI" id="CHEBI:57856"/>
        <dbReference type="ChEBI" id="CHEBI:59789"/>
        <dbReference type="ChEBI" id="CHEBI:85452"/>
        <dbReference type="ChEBI" id="CHEBI:85454"/>
        <dbReference type="EC" id="2.1.1.37"/>
    </reaction>
</comment>
<dbReference type="Pfam" id="PF00145">
    <property type="entry name" value="DNA_methylase"/>
    <property type="match status" value="2"/>
</dbReference>